<feature type="compositionally biased region" description="Acidic residues" evidence="3">
    <location>
        <begin position="933"/>
        <end position="946"/>
    </location>
</feature>
<keyword evidence="2" id="KW-0131">Cell cycle</keyword>
<feature type="compositionally biased region" description="Polar residues" evidence="3">
    <location>
        <begin position="503"/>
        <end position="513"/>
    </location>
</feature>
<dbReference type="GO" id="GO:0005634">
    <property type="term" value="C:nucleus"/>
    <property type="evidence" value="ECO:0007669"/>
    <property type="project" value="TreeGrafter"/>
</dbReference>
<reference evidence="4 5" key="1">
    <citation type="journal article" date="2018" name="IMA Fungus">
        <title>IMA Genome-F 9: Draft genome sequence of Annulohypoxylon stygium, Aspergillus mulundensis, Berkeleyomyces basicola (syn. Thielaviopsis basicola), Ceratocystis smalleyi, two Cercospora beticola strains, Coleophoma cylindrospora, Fusarium fracticaudum, Phialophora cf. hyalina, and Morchella septimelata.</title>
        <authorList>
            <person name="Wingfield B.D."/>
            <person name="Bills G.F."/>
            <person name="Dong Y."/>
            <person name="Huang W."/>
            <person name="Nel W.J."/>
            <person name="Swalarsk-Parry B.S."/>
            <person name="Vaghefi N."/>
            <person name="Wilken P.M."/>
            <person name="An Z."/>
            <person name="de Beer Z.W."/>
            <person name="De Vos L."/>
            <person name="Chen L."/>
            <person name="Duong T.A."/>
            <person name="Gao Y."/>
            <person name="Hammerbacher A."/>
            <person name="Kikkert J.R."/>
            <person name="Li Y."/>
            <person name="Li H."/>
            <person name="Li K."/>
            <person name="Li Q."/>
            <person name="Liu X."/>
            <person name="Ma X."/>
            <person name="Naidoo K."/>
            <person name="Pethybridge S.J."/>
            <person name="Sun J."/>
            <person name="Steenkamp E.T."/>
            <person name="van der Nest M.A."/>
            <person name="van Wyk S."/>
            <person name="Wingfield M.J."/>
            <person name="Xiong C."/>
            <person name="Yue Q."/>
            <person name="Zhang X."/>
        </authorList>
    </citation>
    <scope>NUCLEOTIDE SEQUENCE [LARGE SCALE GENOMIC DNA]</scope>
    <source>
        <strain evidence="4 5">BP 5553</strain>
    </source>
</reference>
<feature type="compositionally biased region" description="Basic and acidic residues" evidence="3">
    <location>
        <begin position="627"/>
        <end position="639"/>
    </location>
</feature>
<feature type="compositionally biased region" description="Polar residues" evidence="3">
    <location>
        <begin position="586"/>
        <end position="596"/>
    </location>
</feature>
<name>A0A370TZ29_9HELO</name>
<protein>
    <submittedName>
        <fullName evidence="4">Putative extragenic suppressor of kinetochore protein 1</fullName>
    </submittedName>
</protein>
<dbReference type="Pfam" id="PF04499">
    <property type="entry name" value="SAPS"/>
    <property type="match status" value="1"/>
</dbReference>
<keyword evidence="5" id="KW-1185">Reference proteome</keyword>
<comment type="similarity">
    <text evidence="1">Belongs to the SAPS family.</text>
</comment>
<feature type="region of interest" description="Disordered" evidence="3">
    <location>
        <begin position="429"/>
        <end position="606"/>
    </location>
</feature>
<evidence type="ECO:0000313" key="5">
    <source>
        <dbReference type="Proteomes" id="UP000254866"/>
    </source>
</evidence>
<dbReference type="RefSeq" id="XP_031873445.1">
    <property type="nucleotide sequence ID" value="XM_032009391.1"/>
</dbReference>
<dbReference type="GO" id="GO:0005829">
    <property type="term" value="C:cytosol"/>
    <property type="evidence" value="ECO:0007669"/>
    <property type="project" value="TreeGrafter"/>
</dbReference>
<dbReference type="GeneID" id="43593617"/>
<feature type="compositionally biased region" description="Acidic residues" evidence="3">
    <location>
        <begin position="487"/>
        <end position="497"/>
    </location>
</feature>
<dbReference type="OrthoDB" id="295029at2759"/>
<feature type="compositionally biased region" description="Pro residues" evidence="3">
    <location>
        <begin position="1017"/>
        <end position="1029"/>
    </location>
</feature>
<evidence type="ECO:0000256" key="3">
    <source>
        <dbReference type="SAM" id="MobiDB-lite"/>
    </source>
</evidence>
<feature type="region of interest" description="Disordered" evidence="3">
    <location>
        <begin position="620"/>
        <end position="665"/>
    </location>
</feature>
<dbReference type="PANTHER" id="PTHR12634:SF8">
    <property type="entry name" value="FIERY MOUNTAIN, ISOFORM D"/>
    <property type="match status" value="1"/>
</dbReference>
<dbReference type="AlphaFoldDB" id="A0A370TZ29"/>
<feature type="compositionally biased region" description="Basic and acidic residues" evidence="3">
    <location>
        <begin position="534"/>
        <end position="548"/>
    </location>
</feature>
<organism evidence="4 5">
    <name type="scientific">Venustampulla echinocandica</name>
    <dbReference type="NCBI Taxonomy" id="2656787"/>
    <lineage>
        <taxon>Eukaryota</taxon>
        <taxon>Fungi</taxon>
        <taxon>Dikarya</taxon>
        <taxon>Ascomycota</taxon>
        <taxon>Pezizomycotina</taxon>
        <taxon>Leotiomycetes</taxon>
        <taxon>Helotiales</taxon>
        <taxon>Pleuroascaceae</taxon>
        <taxon>Venustampulla</taxon>
    </lineage>
</organism>
<feature type="region of interest" description="Disordered" evidence="3">
    <location>
        <begin position="927"/>
        <end position="972"/>
    </location>
</feature>
<feature type="compositionally biased region" description="Acidic residues" evidence="3">
    <location>
        <begin position="1074"/>
        <end position="1098"/>
    </location>
</feature>
<feature type="compositionally biased region" description="Low complexity" evidence="3">
    <location>
        <begin position="1001"/>
        <end position="1012"/>
    </location>
</feature>
<evidence type="ECO:0000256" key="1">
    <source>
        <dbReference type="ARBA" id="ARBA00006180"/>
    </source>
</evidence>
<dbReference type="GO" id="GO:0019903">
    <property type="term" value="F:protein phosphatase binding"/>
    <property type="evidence" value="ECO:0007669"/>
    <property type="project" value="InterPro"/>
</dbReference>
<dbReference type="STRING" id="2656787.A0A370TZ29"/>
<feature type="region of interest" description="Disordered" evidence="3">
    <location>
        <begin position="73"/>
        <end position="105"/>
    </location>
</feature>
<proteinExistence type="inferred from homology"/>
<dbReference type="GO" id="GO:0019888">
    <property type="term" value="F:protein phosphatase regulator activity"/>
    <property type="evidence" value="ECO:0007669"/>
    <property type="project" value="TreeGrafter"/>
</dbReference>
<dbReference type="InterPro" id="IPR007587">
    <property type="entry name" value="SAPS"/>
</dbReference>
<feature type="region of interest" description="Disordered" evidence="3">
    <location>
        <begin position="992"/>
        <end position="1126"/>
    </location>
</feature>
<accession>A0A370TZ29</accession>
<comment type="caution">
    <text evidence="4">The sequence shown here is derived from an EMBL/GenBank/DDBJ whole genome shotgun (WGS) entry which is preliminary data.</text>
</comment>
<gene>
    <name evidence="4" type="ORF">BP5553_00768</name>
</gene>
<dbReference type="Proteomes" id="UP000254866">
    <property type="component" value="Unassembled WGS sequence"/>
</dbReference>
<feature type="region of interest" description="Disordered" evidence="3">
    <location>
        <begin position="1156"/>
        <end position="1268"/>
    </location>
</feature>
<feature type="compositionally biased region" description="Polar residues" evidence="3">
    <location>
        <begin position="549"/>
        <end position="566"/>
    </location>
</feature>
<dbReference type="PANTHER" id="PTHR12634">
    <property type="entry name" value="SIT4 YEAST -ASSOCIATING PROTEIN-RELATED"/>
    <property type="match status" value="1"/>
</dbReference>
<evidence type="ECO:0000256" key="2">
    <source>
        <dbReference type="ARBA" id="ARBA00023306"/>
    </source>
</evidence>
<feature type="compositionally biased region" description="Polar residues" evidence="3">
    <location>
        <begin position="1102"/>
        <end position="1126"/>
    </location>
</feature>
<evidence type="ECO:0000313" key="4">
    <source>
        <dbReference type="EMBL" id="RDL40789.1"/>
    </source>
</evidence>
<dbReference type="EMBL" id="NPIC01000001">
    <property type="protein sequence ID" value="RDL40789.1"/>
    <property type="molecule type" value="Genomic_DNA"/>
</dbReference>
<sequence length="1268" mass="138626">MFWRFGGYANVSAIDTLLEKPDVTLEELLDETDLIQELKQHNTKLIEYLREDTILERLLEYVVAPKLEITAATEEPEVEDKGKEPESAASEGVTFSKFSASEEADDEREKKRNRYAYVAAEILSSDNWSICEALMENQTMLRKFWDFLKAPPPLDPLQASYFTKVNEALLDKKTDEMLALFKSIDGAVKSMLQHVDSPMVMDLLLKIISLEKVDGGQGIVDWLHSQDLMPILLSFLSSEHSWATQTSAGDFLKAIITISANASQNEQSCIGPNELTRQLVSQSCVERLILDMLKGGNPLTVGVGIVIEVIRKNNSDYDPEVGAEGSIPSNRDPIYLGTLLRLFAQHVPDFMELILSPNHTVGGGDGPVTIKRKELRAAFGSKIEPLGFDRFKTCELMAELLHCSNMGLLNEVGSEEFIRARDAEREKLKAEGKLTSSTMPAGESDEDLTMKSSLQGRLGSPEGLRKLEVQNASDEDGFEEVTHSADLGDDSQDDFDEKPDTGDSFTPTKTATLLSFGKDDDEFVDEPLSSPRLNMEKESDQPQQEEPHMTTTPLSPTSDLAQQVQSFGLEKEDTPMIDTPVEENEVSTPESSNNLPEPSVPAESPAVVADKPVENMPAAIEATPPHEPMDEMAHPEDRPSPLFVKKTEPAPAPASESESESESDAPIGALDVAHQSTSSIESMDTTMGEAGDSSNSILMGNMEEDPKQVLVDAPTTPVVGDYLKMQFVEHRVVPTILDFFFRFPWNNFLHNVVYDVVQQVFNGPMDRGFNRSLAVDLFETGNITMRIVDGQKKSDEAQEKNKMRLGYMGHLTLIAEEVVKFTERHPPELLSESVLEKVMNGEWITYVEVTLAETRERDNAILGGVRPDVSVGPRQAVMNAVNAANNFGGASSALADAGLNGSAGLDSIDLANGNGTSNFALGGTLLSGFGSSSDEEDDEMDEDNDEDGSRNNGSAAEVGHSVPPAPNLDKFDDEEVDYDYLDRLDRETPLFPEADFSRYISTPSTTTATTGSEMEPPSAPPPPPPPLNIPPSRARRQLAARLALHSKQNSEKNAENGEEGEKDGQPKNINPFAADEDDDSDNEDADFTIGDLEAEEDEKGLLSSNTQLGGNDDTGTNAGLLPNTITLPSNNHKAIRASFPSMWPFGNSILNKGPNDFAVGEGGTEYSSNRSHFGGVSAHYGDTHSSDGSDDSDEGGYGGDGRRRGRRRLSVTTEAKRRTSLEDDDEDEEVVHVAMAEAERPREVEADDEELIEIQPAEMQGVEAESGK</sequence>